<keyword evidence="2" id="KW-1185">Reference proteome</keyword>
<proteinExistence type="predicted"/>
<evidence type="ECO:0000313" key="2">
    <source>
        <dbReference type="Proteomes" id="UP001595615"/>
    </source>
</evidence>
<gene>
    <name evidence="1" type="ORF">ACFOMD_08130</name>
</gene>
<reference evidence="2" key="1">
    <citation type="journal article" date="2019" name="Int. J. Syst. Evol. Microbiol.">
        <title>The Global Catalogue of Microorganisms (GCM) 10K type strain sequencing project: providing services to taxonomists for standard genome sequencing and annotation.</title>
        <authorList>
            <consortium name="The Broad Institute Genomics Platform"/>
            <consortium name="The Broad Institute Genome Sequencing Center for Infectious Disease"/>
            <person name="Wu L."/>
            <person name="Ma J."/>
        </authorList>
    </citation>
    <scope>NUCLEOTIDE SEQUENCE [LARGE SCALE GENOMIC DNA]</scope>
    <source>
        <strain evidence="2">KCTC 42644</strain>
    </source>
</reference>
<protein>
    <recommendedName>
        <fullName evidence="3">Acyl-CoA dehydrogenase</fullName>
    </recommendedName>
</protein>
<evidence type="ECO:0000313" key="1">
    <source>
        <dbReference type="EMBL" id="MFC3712533.1"/>
    </source>
</evidence>
<comment type="caution">
    <text evidence="1">The sequence shown here is derived from an EMBL/GenBank/DDBJ whole genome shotgun (WGS) entry which is preliminary data.</text>
</comment>
<accession>A0ABV7XA05</accession>
<dbReference type="Proteomes" id="UP001595615">
    <property type="component" value="Unassembled WGS sequence"/>
</dbReference>
<dbReference type="EMBL" id="JBHRXV010000005">
    <property type="protein sequence ID" value="MFC3712533.1"/>
    <property type="molecule type" value="Genomic_DNA"/>
</dbReference>
<sequence length="61" mass="6537">MSVAELFGSPGFDPAVRDFLMAELHKLAATPFGAAGLPGLPDDRGWTYVPIITDDGYAQRN</sequence>
<evidence type="ECO:0008006" key="3">
    <source>
        <dbReference type="Google" id="ProtNLM"/>
    </source>
</evidence>
<dbReference type="RefSeq" id="WP_380859619.1">
    <property type="nucleotide sequence ID" value="NZ_JBHRXV010000005.1"/>
</dbReference>
<name>A0ABV7XA05_9SPHN</name>
<organism evidence="1 2">
    <name type="scientific">Sphingoaurantiacus capsulatus</name>
    <dbReference type="NCBI Taxonomy" id="1771310"/>
    <lineage>
        <taxon>Bacteria</taxon>
        <taxon>Pseudomonadati</taxon>
        <taxon>Pseudomonadota</taxon>
        <taxon>Alphaproteobacteria</taxon>
        <taxon>Sphingomonadales</taxon>
        <taxon>Sphingosinicellaceae</taxon>
        <taxon>Sphingoaurantiacus</taxon>
    </lineage>
</organism>